<dbReference type="AlphaFoldDB" id="A0A4Q7X0Q1"/>
<dbReference type="Proteomes" id="UP000292027">
    <property type="component" value="Unassembled WGS sequence"/>
</dbReference>
<dbReference type="InterPro" id="IPR010998">
    <property type="entry name" value="Integrase_recombinase_N"/>
</dbReference>
<evidence type="ECO:0000313" key="8">
    <source>
        <dbReference type="Proteomes" id="UP000292027"/>
    </source>
</evidence>
<dbReference type="InterPro" id="IPR044068">
    <property type="entry name" value="CB"/>
</dbReference>
<dbReference type="GO" id="GO:0003677">
    <property type="term" value="F:DNA binding"/>
    <property type="evidence" value="ECO:0007669"/>
    <property type="project" value="UniProtKB-UniRule"/>
</dbReference>
<evidence type="ECO:0000256" key="2">
    <source>
        <dbReference type="ARBA" id="ARBA00023172"/>
    </source>
</evidence>
<evidence type="ECO:0000256" key="4">
    <source>
        <dbReference type="SAM" id="MobiDB-lite"/>
    </source>
</evidence>
<feature type="domain" description="Tyr recombinase" evidence="5">
    <location>
        <begin position="201"/>
        <end position="400"/>
    </location>
</feature>
<comment type="caution">
    <text evidence="7">The sequence shown here is derived from an EMBL/GenBank/DDBJ whole genome shotgun (WGS) entry which is preliminary data.</text>
</comment>
<accession>A0A4Q7X0Q1</accession>
<dbReference type="AntiFam" id="ANF00012">
    <property type="entry name" value="tRNA translation"/>
</dbReference>
<dbReference type="PROSITE" id="PS51900">
    <property type="entry name" value="CB"/>
    <property type="match status" value="1"/>
</dbReference>
<evidence type="ECO:0000259" key="6">
    <source>
        <dbReference type="PROSITE" id="PS51900"/>
    </source>
</evidence>
<dbReference type="EMBL" id="SHKR01000012">
    <property type="protein sequence ID" value="RZU16437.1"/>
    <property type="molecule type" value="Genomic_DNA"/>
</dbReference>
<dbReference type="PANTHER" id="PTHR30349">
    <property type="entry name" value="PHAGE INTEGRASE-RELATED"/>
    <property type="match status" value="1"/>
</dbReference>
<organism evidence="7 8">
    <name type="scientific">Kribbella rubisoli</name>
    <dbReference type="NCBI Taxonomy" id="3075929"/>
    <lineage>
        <taxon>Bacteria</taxon>
        <taxon>Bacillati</taxon>
        <taxon>Actinomycetota</taxon>
        <taxon>Actinomycetes</taxon>
        <taxon>Propionibacteriales</taxon>
        <taxon>Kribbellaceae</taxon>
        <taxon>Kribbella</taxon>
    </lineage>
</organism>
<dbReference type="InterPro" id="IPR013762">
    <property type="entry name" value="Integrase-like_cat_sf"/>
</dbReference>
<dbReference type="CDD" id="cd01189">
    <property type="entry name" value="INT_ICEBs1_C_like"/>
    <property type="match status" value="1"/>
</dbReference>
<sequence>MKGSTFKRCSCLVEYDTRGRRKACNKRHGSWSFVVDVGADPKTGNRRQVRRGGFRTQDEAQKALDAVIGKVRRHEPIDDRMTVGEWLAFWLAEKTKPTGASAAGKKIRPATAQVYRQHVDDYLLPQLGRVALAKLTAEHITKGYDAILADNALKTKGRKFGPTTLKRIHACLSSALNAAVKAQRISRNPAAYVTLPDATRPKVNPWSPAELGAFLDHVAAHRLGSLFEVIAFCGLRRGEALGLRWRDVDMSAGILVVPEQLAGVKNGEPIFAPPKSDSGDDVVIELSQATIGALMAHRLQQDLERSEWGTGYAGHDLVFARENGAPYEPTYITKTFKALAIEAGLRPVRLHDLRHGTASLMIGSGASLAVVSKVLRHSSHAITADTYTHLLGGVGRAAAEGAVAMVPRADRDQPAASVTASERLRDQSVTTGPLNVSEAPSADVRKEPLTSGDAGAPPGTRTPNPLIKSQLLCQLS</sequence>
<dbReference type="Gene3D" id="1.10.150.130">
    <property type="match status" value="1"/>
</dbReference>
<name>A0A4Q7X0Q1_9ACTN</name>
<dbReference type="InterPro" id="IPR050090">
    <property type="entry name" value="Tyrosine_recombinase_XerCD"/>
</dbReference>
<evidence type="ECO:0000256" key="3">
    <source>
        <dbReference type="PROSITE-ProRule" id="PRU01248"/>
    </source>
</evidence>
<feature type="domain" description="Core-binding (CB)" evidence="6">
    <location>
        <begin position="81"/>
        <end position="180"/>
    </location>
</feature>
<evidence type="ECO:0000259" key="5">
    <source>
        <dbReference type="PROSITE" id="PS51898"/>
    </source>
</evidence>
<protein>
    <submittedName>
        <fullName evidence="7">Site-specific recombinase XerD</fullName>
    </submittedName>
</protein>
<dbReference type="InterPro" id="IPR002104">
    <property type="entry name" value="Integrase_catalytic"/>
</dbReference>
<dbReference type="SUPFAM" id="SSF56349">
    <property type="entry name" value="DNA breaking-rejoining enzymes"/>
    <property type="match status" value="1"/>
</dbReference>
<reference evidence="7 8" key="1">
    <citation type="journal article" date="2015" name="Stand. Genomic Sci.">
        <title>Genomic Encyclopedia of Bacterial and Archaeal Type Strains, Phase III: the genomes of soil and plant-associated and newly described type strains.</title>
        <authorList>
            <person name="Whitman W.B."/>
            <person name="Woyke T."/>
            <person name="Klenk H.P."/>
            <person name="Zhou Y."/>
            <person name="Lilburn T.G."/>
            <person name="Beck B.J."/>
            <person name="De Vos P."/>
            <person name="Vandamme P."/>
            <person name="Eisen J.A."/>
            <person name="Garrity G."/>
            <person name="Hugenholtz P."/>
            <person name="Kyrpides N.C."/>
        </authorList>
    </citation>
    <scope>NUCLEOTIDE SEQUENCE [LARGE SCALE GENOMIC DNA]</scope>
    <source>
        <strain evidence="7 8">VKM Ac-2540</strain>
    </source>
</reference>
<dbReference type="InterPro" id="IPR028259">
    <property type="entry name" value="AP2-like_int_N"/>
</dbReference>
<dbReference type="GO" id="GO:0006310">
    <property type="term" value="P:DNA recombination"/>
    <property type="evidence" value="ECO:0007669"/>
    <property type="project" value="UniProtKB-KW"/>
</dbReference>
<dbReference type="PROSITE" id="PS51898">
    <property type="entry name" value="TYR_RECOMBINASE"/>
    <property type="match status" value="1"/>
</dbReference>
<dbReference type="InterPro" id="IPR011010">
    <property type="entry name" value="DNA_brk_join_enz"/>
</dbReference>
<keyword evidence="1 3" id="KW-0238">DNA-binding</keyword>
<feature type="region of interest" description="Disordered" evidence="4">
    <location>
        <begin position="408"/>
        <end position="468"/>
    </location>
</feature>
<evidence type="ECO:0000313" key="7">
    <source>
        <dbReference type="EMBL" id="RZU16437.1"/>
    </source>
</evidence>
<evidence type="ECO:0000256" key="1">
    <source>
        <dbReference type="ARBA" id="ARBA00023125"/>
    </source>
</evidence>
<dbReference type="GO" id="GO:0015074">
    <property type="term" value="P:DNA integration"/>
    <property type="evidence" value="ECO:0007669"/>
    <property type="project" value="InterPro"/>
</dbReference>
<keyword evidence="8" id="KW-1185">Reference proteome</keyword>
<dbReference type="Pfam" id="PF14657">
    <property type="entry name" value="Arm-DNA-bind_4"/>
    <property type="match status" value="1"/>
</dbReference>
<gene>
    <name evidence="7" type="ORF">EV645_4002</name>
</gene>
<dbReference type="Gene3D" id="1.10.443.10">
    <property type="entry name" value="Intergrase catalytic core"/>
    <property type="match status" value="1"/>
</dbReference>
<dbReference type="Pfam" id="PF00589">
    <property type="entry name" value="Phage_integrase"/>
    <property type="match status" value="1"/>
</dbReference>
<proteinExistence type="predicted"/>
<dbReference type="PANTHER" id="PTHR30349:SF91">
    <property type="entry name" value="INTA PROTEIN"/>
    <property type="match status" value="1"/>
</dbReference>
<keyword evidence="2" id="KW-0233">DNA recombination</keyword>